<keyword evidence="2" id="KW-1185">Reference proteome</keyword>
<accession>A0A9P6QPZ9</accession>
<protein>
    <submittedName>
        <fullName evidence="1">Uncharacterized protein</fullName>
    </submittedName>
</protein>
<proteinExistence type="predicted"/>
<gene>
    <name evidence="1" type="ORF">BGZ97_005860</name>
</gene>
<name>A0A9P6QPZ9_9FUNG</name>
<dbReference type="Proteomes" id="UP000823405">
    <property type="component" value="Unassembled WGS sequence"/>
</dbReference>
<feature type="non-terminal residue" evidence="1">
    <location>
        <position position="199"/>
    </location>
</feature>
<dbReference type="EMBL" id="JAAAIN010002618">
    <property type="protein sequence ID" value="KAG0291504.1"/>
    <property type="molecule type" value="Genomic_DNA"/>
</dbReference>
<dbReference type="AlphaFoldDB" id="A0A9P6QPZ9"/>
<comment type="caution">
    <text evidence="1">The sequence shown here is derived from an EMBL/GenBank/DDBJ whole genome shotgun (WGS) entry which is preliminary data.</text>
</comment>
<dbReference type="OrthoDB" id="185373at2759"/>
<evidence type="ECO:0000313" key="1">
    <source>
        <dbReference type="EMBL" id="KAG0291504.1"/>
    </source>
</evidence>
<reference evidence="1" key="1">
    <citation type="journal article" date="2020" name="Fungal Divers.">
        <title>Resolving the Mortierellaceae phylogeny through synthesis of multi-gene phylogenetics and phylogenomics.</title>
        <authorList>
            <person name="Vandepol N."/>
            <person name="Liber J."/>
            <person name="Desiro A."/>
            <person name="Na H."/>
            <person name="Kennedy M."/>
            <person name="Barry K."/>
            <person name="Grigoriev I.V."/>
            <person name="Miller A.N."/>
            <person name="O'Donnell K."/>
            <person name="Stajich J.E."/>
            <person name="Bonito G."/>
        </authorList>
    </citation>
    <scope>NUCLEOTIDE SEQUENCE</scope>
    <source>
        <strain evidence="1">NVP60</strain>
    </source>
</reference>
<sequence>MQHLNQLLEEGPARLAIIDAIVLIRGKQGGAKLPAGSQLYKLVQLDQTHYFQLRAAEMTPAISRLPAGAPEPAQPRHFTTQDYNVILTRCEELKDWRTGCNIAQTLLTRYRSSGFDFGSSDFGAPNSRTIHLLAKMFVKRYRSDRAGLLFSTLHDRYPHAIPLDIYTSYLSELGSMKQFVRMETTLRYLETVGPRPTVT</sequence>
<organism evidence="1 2">
    <name type="scientific">Linnemannia gamsii</name>
    <dbReference type="NCBI Taxonomy" id="64522"/>
    <lineage>
        <taxon>Eukaryota</taxon>
        <taxon>Fungi</taxon>
        <taxon>Fungi incertae sedis</taxon>
        <taxon>Mucoromycota</taxon>
        <taxon>Mortierellomycotina</taxon>
        <taxon>Mortierellomycetes</taxon>
        <taxon>Mortierellales</taxon>
        <taxon>Mortierellaceae</taxon>
        <taxon>Linnemannia</taxon>
    </lineage>
</organism>
<evidence type="ECO:0000313" key="2">
    <source>
        <dbReference type="Proteomes" id="UP000823405"/>
    </source>
</evidence>